<organism evidence="1 2">
    <name type="scientific">Flavobacterium johnsoniae</name>
    <name type="common">Cytophaga johnsonae</name>
    <dbReference type="NCBI Taxonomy" id="986"/>
    <lineage>
        <taxon>Bacteria</taxon>
        <taxon>Pseudomonadati</taxon>
        <taxon>Bacteroidota</taxon>
        <taxon>Flavobacteriia</taxon>
        <taxon>Flavobacteriales</taxon>
        <taxon>Flavobacteriaceae</taxon>
        <taxon>Flavobacterium</taxon>
    </lineage>
</organism>
<dbReference type="Proteomes" id="UP000184112">
    <property type="component" value="Unassembled WGS sequence"/>
</dbReference>
<dbReference type="RefSeq" id="WP_073409559.1">
    <property type="nucleotide sequence ID" value="NZ_FQWH01000005.1"/>
</dbReference>
<dbReference type="PROSITE" id="PS51257">
    <property type="entry name" value="PROKAR_LIPOPROTEIN"/>
    <property type="match status" value="1"/>
</dbReference>
<gene>
    <name evidence="1" type="ORF">SAMN05444388_1053</name>
</gene>
<evidence type="ECO:0008006" key="3">
    <source>
        <dbReference type="Google" id="ProtNLM"/>
    </source>
</evidence>
<proteinExistence type="predicted"/>
<sequence>MKKHALLLLCFFTFFLSCKDKVNDEKIVDIQKKDTLNIDVAEIKKIIQLQKNANYIDYYPENPYQPTEKDILVLLPFVERGLKNQGYKILSNNEFKNKIKELVKSNKIKKYDAFTTIFTNTLDRTTSTLNEHEFDFDINNQFAINKYNFMIPMLFLRDVIKINKDDSYSITIPHNIIARNKYLFNDSKADLDWLLLNDKDFLMDLVVSLGYDKEPRINKLLLEYYCEMFSESKPAENERIGIFFFTKDLNNNFCIRQGLVDYLRNNTKVNDNRFIYALHEYTFHLYEKDLDGIYGTDNPLKMFNAVEKAHIVSIISSIEVPAIAKYKPENPELWSKAGSALYNLLVAHPEIKDIIIKNNYFGIKNMKQVLEDTIDEIDVDKIKRGEDF</sequence>
<dbReference type="EMBL" id="FQWH01000005">
    <property type="protein sequence ID" value="SHG88712.1"/>
    <property type="molecule type" value="Genomic_DNA"/>
</dbReference>
<dbReference type="AlphaFoldDB" id="A0A1M5NGT9"/>
<evidence type="ECO:0000313" key="1">
    <source>
        <dbReference type="EMBL" id="SHG88712.1"/>
    </source>
</evidence>
<protein>
    <recommendedName>
        <fullName evidence="3">Lipoprotein</fullName>
    </recommendedName>
</protein>
<reference evidence="1 2" key="1">
    <citation type="submission" date="2016-11" db="EMBL/GenBank/DDBJ databases">
        <authorList>
            <person name="Jaros S."/>
            <person name="Januszkiewicz K."/>
            <person name="Wedrychowicz H."/>
        </authorList>
    </citation>
    <scope>NUCLEOTIDE SEQUENCE [LARGE SCALE GENOMIC DNA]</scope>
    <source>
        <strain evidence="1 2">DSM 6792</strain>
    </source>
</reference>
<accession>A0A1M5NGT9</accession>
<evidence type="ECO:0000313" key="2">
    <source>
        <dbReference type="Proteomes" id="UP000184112"/>
    </source>
</evidence>
<name>A0A1M5NGT9_FLAJO</name>